<dbReference type="GO" id="GO:0071978">
    <property type="term" value="P:bacterial-type flagellum-dependent swarming motility"/>
    <property type="evidence" value="ECO:0007669"/>
    <property type="project" value="TreeGrafter"/>
</dbReference>
<dbReference type="KEGG" id="phr:C6569_10630"/>
<dbReference type="InterPro" id="IPR011491">
    <property type="entry name" value="FlgE_D2"/>
</dbReference>
<dbReference type="InterPro" id="IPR037058">
    <property type="entry name" value="Falgellar_hook_FlgE_sf"/>
</dbReference>
<dbReference type="OrthoDB" id="8372879at2"/>
<dbReference type="InterPro" id="IPR010930">
    <property type="entry name" value="Flg_bb/hook_C_dom"/>
</dbReference>
<dbReference type="InterPro" id="IPR020013">
    <property type="entry name" value="Flagellar_FlgE/F/G"/>
</dbReference>
<dbReference type="PANTHER" id="PTHR30435">
    <property type="entry name" value="FLAGELLAR PROTEIN"/>
    <property type="match status" value="1"/>
</dbReference>
<dbReference type="PANTHER" id="PTHR30435:SF1">
    <property type="entry name" value="FLAGELLAR HOOK PROTEIN FLGE"/>
    <property type="match status" value="1"/>
</dbReference>
<feature type="domain" description="Flagellar hook protein FlgE/F/G-like D1" evidence="9">
    <location>
        <begin position="84"/>
        <end position="158"/>
    </location>
</feature>
<reference evidence="10 11" key="1">
    <citation type="submission" date="2018-03" db="EMBL/GenBank/DDBJ databases">
        <title>Genome sequencing of Phreatobacter sp.</title>
        <authorList>
            <person name="Kim S.-J."/>
            <person name="Heo J."/>
            <person name="Kwon S.-W."/>
        </authorList>
    </citation>
    <scope>NUCLEOTIDE SEQUENCE [LARGE SCALE GENOMIC DNA]</scope>
    <source>
        <strain evidence="10 11">S-12</strain>
    </source>
</reference>
<proteinExistence type="inferred from homology"/>
<feature type="domain" description="Flagellar hook protein FlgE D2" evidence="8">
    <location>
        <begin position="220"/>
        <end position="335"/>
    </location>
</feature>
<feature type="domain" description="Flagellar basal body rod protein N-terminal" evidence="6">
    <location>
        <begin position="7"/>
        <end position="37"/>
    </location>
</feature>
<dbReference type="GO" id="GO:0009425">
    <property type="term" value="C:bacterial-type flagellum basal body"/>
    <property type="evidence" value="ECO:0007669"/>
    <property type="project" value="UniProtKB-SubCell"/>
</dbReference>
<evidence type="ECO:0000256" key="5">
    <source>
        <dbReference type="RuleBase" id="RU362116"/>
    </source>
</evidence>
<dbReference type="InterPro" id="IPR037925">
    <property type="entry name" value="FlgE/F/G-like"/>
</dbReference>
<dbReference type="GO" id="GO:0005829">
    <property type="term" value="C:cytosol"/>
    <property type="evidence" value="ECO:0007669"/>
    <property type="project" value="TreeGrafter"/>
</dbReference>
<dbReference type="GO" id="GO:0009424">
    <property type="term" value="C:bacterial-type flagellum hook"/>
    <property type="evidence" value="ECO:0007669"/>
    <property type="project" value="TreeGrafter"/>
</dbReference>
<evidence type="ECO:0000256" key="3">
    <source>
        <dbReference type="ARBA" id="ARBA00019015"/>
    </source>
</evidence>
<dbReference type="SUPFAM" id="SSF117143">
    <property type="entry name" value="Flagellar hook protein flgE"/>
    <property type="match status" value="1"/>
</dbReference>
<evidence type="ECO:0000313" key="10">
    <source>
        <dbReference type="EMBL" id="AVO45482.1"/>
    </source>
</evidence>
<evidence type="ECO:0000259" key="8">
    <source>
        <dbReference type="Pfam" id="PF07559"/>
    </source>
</evidence>
<evidence type="ECO:0000259" key="9">
    <source>
        <dbReference type="Pfam" id="PF22692"/>
    </source>
</evidence>
<dbReference type="Gene3D" id="2.60.98.20">
    <property type="entry name" value="Flagellar hook protein FlgE"/>
    <property type="match status" value="1"/>
</dbReference>
<sequence length="450" mass="46783">MGIFGAMTTAVSGLSAQAYALENISGNIANSQTTAFKRIETSFVDLIPDSGPKRELSGSVTGYSRATNTIQGQISATSITTNLAINGDGYFVVQQPSGFVDGQPTFATSNSYTRRGDFTVDANGYMVNGAGYYLRGLPLDRTTGNPLGSSPVPIQITNDVIPARATDNLKYRASLPTTPATANANSTPGSELMQTSLIGQATIGSADAANFVATSIAGGSQTVYDALGNEVNVQVRWAKTANAAAGPPAVSDTWSAYYQSSSASGAETWTRIGGDFTFSATGQLTSPTSNPTISNLTVNGTNVGNVTLDIGTNGLSQYARSDGTVQVTDIGQNGYAVGELMNVTITDAGRVRGNYSNGQSVDLFSIPLASFNGDNMLKRLDGGAFAETSSSGPPILGAAGRIVSQSLESSNVDISEEFTKLIITQQAYAANTRIVTTSNSMLQETINMIR</sequence>
<comment type="subcellular location">
    <subcellularLocation>
        <location evidence="1 5">Bacterial flagellum basal body</location>
    </subcellularLocation>
</comment>
<comment type="function">
    <text evidence="5">A flexible structure which links the flagellar filament to the drive apparatus in the basal body.</text>
</comment>
<dbReference type="Pfam" id="PF00460">
    <property type="entry name" value="Flg_bb_rod"/>
    <property type="match status" value="1"/>
</dbReference>
<accession>A0A2S0NBE9</accession>
<evidence type="ECO:0000256" key="4">
    <source>
        <dbReference type="ARBA" id="ARBA00023143"/>
    </source>
</evidence>
<evidence type="ECO:0000259" key="6">
    <source>
        <dbReference type="Pfam" id="PF00460"/>
    </source>
</evidence>
<dbReference type="RefSeq" id="WP_106748823.1">
    <property type="nucleotide sequence ID" value="NZ_CP027668.1"/>
</dbReference>
<dbReference type="EMBL" id="CP027668">
    <property type="protein sequence ID" value="AVO45482.1"/>
    <property type="molecule type" value="Genomic_DNA"/>
</dbReference>
<keyword evidence="4 5" id="KW-0975">Bacterial flagellum</keyword>
<dbReference type="Pfam" id="PF06429">
    <property type="entry name" value="Flg_bbr_C"/>
    <property type="match status" value="1"/>
</dbReference>
<dbReference type="Proteomes" id="UP000237889">
    <property type="component" value="Chromosome"/>
</dbReference>
<feature type="domain" description="Flagellar basal-body/hook protein C-terminal" evidence="7">
    <location>
        <begin position="404"/>
        <end position="448"/>
    </location>
</feature>
<comment type="similarity">
    <text evidence="2 5">Belongs to the flagella basal body rod proteins family.</text>
</comment>
<evidence type="ECO:0000256" key="1">
    <source>
        <dbReference type="ARBA" id="ARBA00004117"/>
    </source>
</evidence>
<dbReference type="InterPro" id="IPR001444">
    <property type="entry name" value="Flag_bb_rod_N"/>
</dbReference>
<dbReference type="NCBIfam" id="TIGR03506">
    <property type="entry name" value="FlgEFG_subfam"/>
    <property type="match status" value="1"/>
</dbReference>
<organism evidence="10 11">
    <name type="scientific">Phreatobacter cathodiphilus</name>
    <dbReference type="NCBI Taxonomy" id="1868589"/>
    <lineage>
        <taxon>Bacteria</taxon>
        <taxon>Pseudomonadati</taxon>
        <taxon>Pseudomonadota</taxon>
        <taxon>Alphaproteobacteria</taxon>
        <taxon>Hyphomicrobiales</taxon>
        <taxon>Phreatobacteraceae</taxon>
        <taxon>Phreatobacter</taxon>
    </lineage>
</organism>
<keyword evidence="11" id="KW-1185">Reference proteome</keyword>
<dbReference type="AlphaFoldDB" id="A0A2S0NBE9"/>
<dbReference type="Pfam" id="PF07559">
    <property type="entry name" value="FlgE_D2"/>
    <property type="match status" value="1"/>
</dbReference>
<evidence type="ECO:0000259" key="7">
    <source>
        <dbReference type="Pfam" id="PF06429"/>
    </source>
</evidence>
<protein>
    <recommendedName>
        <fullName evidence="3 5">Flagellar hook protein FlgE</fullName>
    </recommendedName>
</protein>
<dbReference type="Pfam" id="PF22692">
    <property type="entry name" value="LlgE_F_G_D1"/>
    <property type="match status" value="1"/>
</dbReference>
<gene>
    <name evidence="10" type="ORF">C6569_10630</name>
</gene>
<name>A0A2S0NBE9_9HYPH</name>
<dbReference type="InterPro" id="IPR053967">
    <property type="entry name" value="LlgE_F_G-like_D1"/>
</dbReference>
<evidence type="ECO:0000256" key="2">
    <source>
        <dbReference type="ARBA" id="ARBA00009677"/>
    </source>
</evidence>
<evidence type="ECO:0000313" key="11">
    <source>
        <dbReference type="Proteomes" id="UP000237889"/>
    </source>
</evidence>